<organism evidence="2 3">
    <name type="scientific">Sporichthya brevicatena</name>
    <dbReference type="NCBI Taxonomy" id="171442"/>
    <lineage>
        <taxon>Bacteria</taxon>
        <taxon>Bacillati</taxon>
        <taxon>Actinomycetota</taxon>
        <taxon>Actinomycetes</taxon>
        <taxon>Sporichthyales</taxon>
        <taxon>Sporichthyaceae</taxon>
        <taxon>Sporichthya</taxon>
    </lineage>
</organism>
<evidence type="ECO:0000313" key="2">
    <source>
        <dbReference type="EMBL" id="GAA0609049.1"/>
    </source>
</evidence>
<comment type="caution">
    <text evidence="2">The sequence shown here is derived from an EMBL/GenBank/DDBJ whole genome shotgun (WGS) entry which is preliminary data.</text>
</comment>
<accession>A0ABP3REN3</accession>
<reference evidence="3" key="1">
    <citation type="journal article" date="2019" name="Int. J. Syst. Evol. Microbiol.">
        <title>The Global Catalogue of Microorganisms (GCM) 10K type strain sequencing project: providing services to taxonomists for standard genome sequencing and annotation.</title>
        <authorList>
            <consortium name="The Broad Institute Genomics Platform"/>
            <consortium name="The Broad Institute Genome Sequencing Center for Infectious Disease"/>
            <person name="Wu L."/>
            <person name="Ma J."/>
        </authorList>
    </citation>
    <scope>NUCLEOTIDE SEQUENCE [LARGE SCALE GENOMIC DNA]</scope>
    <source>
        <strain evidence="3">JCM 10671</strain>
    </source>
</reference>
<proteinExistence type="predicted"/>
<dbReference type="EMBL" id="BAAAHE010000007">
    <property type="protein sequence ID" value="GAA0609049.1"/>
    <property type="molecule type" value="Genomic_DNA"/>
</dbReference>
<evidence type="ECO:0000313" key="3">
    <source>
        <dbReference type="Proteomes" id="UP001500957"/>
    </source>
</evidence>
<name>A0ABP3REN3_9ACTN</name>
<keyword evidence="1" id="KW-0732">Signal</keyword>
<gene>
    <name evidence="2" type="ORF">GCM10009547_08870</name>
</gene>
<dbReference type="RefSeq" id="WP_344602024.1">
    <property type="nucleotide sequence ID" value="NZ_BAAAHE010000007.1"/>
</dbReference>
<protein>
    <submittedName>
        <fullName evidence="2">Uncharacterized protein</fullName>
    </submittedName>
</protein>
<keyword evidence="3" id="KW-1185">Reference proteome</keyword>
<feature type="chain" id="PRO_5046890960" evidence="1">
    <location>
        <begin position="31"/>
        <end position="432"/>
    </location>
</feature>
<feature type="signal peptide" evidence="1">
    <location>
        <begin position="1"/>
        <end position="30"/>
    </location>
</feature>
<sequence>MKLRARKSVVSTVTASLALVLAGPALSANASAEASSAVTGAALLRFPEFAGLTDSRALQDPLMLQGRLTDVAGKALGGAQVLMAAWPSNDVVAKLPVGGSFSVVPVARTVAGKDGSYQLRSLITPLLASLTGRDGLDVELDVFHGGRHYVYLTQLKSDRGTAWIHDFVRGVDGQASELRSSATNALNLSFDPAHGEGVEDAARRGSHLRTSDKPIPGGPACTHWKNFALTEAWTTAATAVARNNTKASVLFNTGATITTSTGVGIGNGQFAINGSRTRTSGGGVEFESYTAKKGKTIARDFLVEVQHQTLERVCMGDRVGEYRHYYVTNPVELTGGFTDAPSKYPVWNCQLHDGKTTLGHGKVWTENAKAATYERAFKLTPFDGASFTGRAVSGYNEQVKVTFEFAGRHKGQWCGHTKFPLSKGQRVQGFEA</sequence>
<dbReference type="Proteomes" id="UP001500957">
    <property type="component" value="Unassembled WGS sequence"/>
</dbReference>
<evidence type="ECO:0000256" key="1">
    <source>
        <dbReference type="SAM" id="SignalP"/>
    </source>
</evidence>